<reference evidence="2 3" key="1">
    <citation type="submission" date="2019-01" db="EMBL/GenBank/DDBJ databases">
        <title>Genome sequencing of the rare red list fungi Fomitopsis rosea.</title>
        <authorList>
            <person name="Buettner E."/>
            <person name="Kellner H."/>
        </authorList>
    </citation>
    <scope>NUCLEOTIDE SEQUENCE [LARGE SCALE GENOMIC DNA]</scope>
    <source>
        <strain evidence="2 3">DSM 105464</strain>
    </source>
</reference>
<dbReference type="Proteomes" id="UP000298390">
    <property type="component" value="Unassembled WGS sequence"/>
</dbReference>
<sequence length="122" mass="13220">MGNQDGAANTTDKDVDMDKDVGTSDQDNTSDEESSVDPVDAPVAILMQMDQEEGWEVVQVPKGDSASNADKALPKKRATRARDGAKTDVMDNIAAVEPAMKRLRLTKARRDAEEKATENIIT</sequence>
<organism evidence="2 3">
    <name type="scientific">Rhodofomes roseus</name>
    <dbReference type="NCBI Taxonomy" id="34475"/>
    <lineage>
        <taxon>Eukaryota</taxon>
        <taxon>Fungi</taxon>
        <taxon>Dikarya</taxon>
        <taxon>Basidiomycota</taxon>
        <taxon>Agaricomycotina</taxon>
        <taxon>Agaricomycetes</taxon>
        <taxon>Polyporales</taxon>
        <taxon>Rhodofomes</taxon>
    </lineage>
</organism>
<accession>A0A4Y9XZA6</accession>
<evidence type="ECO:0000256" key="1">
    <source>
        <dbReference type="SAM" id="MobiDB-lite"/>
    </source>
</evidence>
<evidence type="ECO:0000313" key="3">
    <source>
        <dbReference type="Proteomes" id="UP000298390"/>
    </source>
</evidence>
<protein>
    <submittedName>
        <fullName evidence="2">Uncharacterized protein</fullName>
    </submittedName>
</protein>
<feature type="region of interest" description="Disordered" evidence="1">
    <location>
        <begin position="1"/>
        <end position="39"/>
    </location>
</feature>
<comment type="caution">
    <text evidence="2">The sequence shown here is derived from an EMBL/GenBank/DDBJ whole genome shotgun (WGS) entry which is preliminary data.</text>
</comment>
<feature type="region of interest" description="Disordered" evidence="1">
    <location>
        <begin position="59"/>
        <end position="86"/>
    </location>
</feature>
<gene>
    <name evidence="2" type="ORF">EVJ58_g8841</name>
</gene>
<dbReference type="AlphaFoldDB" id="A0A4Y9XZA6"/>
<feature type="compositionally biased region" description="Basic and acidic residues" evidence="1">
    <location>
        <begin position="11"/>
        <end position="22"/>
    </location>
</feature>
<evidence type="ECO:0000313" key="2">
    <source>
        <dbReference type="EMBL" id="TFY54481.1"/>
    </source>
</evidence>
<dbReference type="EMBL" id="SEKV01000693">
    <property type="protein sequence ID" value="TFY54481.1"/>
    <property type="molecule type" value="Genomic_DNA"/>
</dbReference>
<name>A0A4Y9XZA6_9APHY</name>
<proteinExistence type="predicted"/>